<sequence length="49" mass="5545">MIVLLAISLILTTLFLLYTVYQQWSDEKTMGVTVRQSSSDQAVNSKKHS</sequence>
<keyword evidence="2" id="KW-1185">Reference proteome</keyword>
<dbReference type="EMBL" id="BQKE01000002">
    <property type="protein sequence ID" value="GJM63164.1"/>
    <property type="molecule type" value="Genomic_DNA"/>
</dbReference>
<name>A0AAN4VZW9_9BACT</name>
<comment type="caution">
    <text evidence="1">The sequence shown here is derived from an EMBL/GenBank/DDBJ whole genome shotgun (WGS) entry which is preliminary data.</text>
</comment>
<reference evidence="1 2" key="1">
    <citation type="submission" date="2021-12" db="EMBL/GenBank/DDBJ databases">
        <title>Genome sequencing of bacteria with rrn-lacking chromosome and rrn-plasmid.</title>
        <authorList>
            <person name="Anda M."/>
            <person name="Iwasaki W."/>
        </authorList>
    </citation>
    <scope>NUCLEOTIDE SEQUENCE [LARGE SCALE GENOMIC DNA]</scope>
    <source>
        <strain evidence="1 2">NBRC 15940</strain>
    </source>
</reference>
<accession>A0AAN4VZW9</accession>
<dbReference type="Proteomes" id="UP001310022">
    <property type="component" value="Unassembled WGS sequence"/>
</dbReference>
<gene>
    <name evidence="1" type="ORF">PEDI_37160</name>
</gene>
<dbReference type="AlphaFoldDB" id="A0AAN4VZW9"/>
<protein>
    <submittedName>
        <fullName evidence="1">Uncharacterized protein</fullName>
    </submittedName>
</protein>
<evidence type="ECO:0000313" key="2">
    <source>
        <dbReference type="Proteomes" id="UP001310022"/>
    </source>
</evidence>
<evidence type="ECO:0000313" key="1">
    <source>
        <dbReference type="EMBL" id="GJM63164.1"/>
    </source>
</evidence>
<proteinExistence type="predicted"/>
<organism evidence="1 2">
    <name type="scientific">Persicobacter diffluens</name>
    <dbReference type="NCBI Taxonomy" id="981"/>
    <lineage>
        <taxon>Bacteria</taxon>
        <taxon>Pseudomonadati</taxon>
        <taxon>Bacteroidota</taxon>
        <taxon>Cytophagia</taxon>
        <taxon>Cytophagales</taxon>
        <taxon>Persicobacteraceae</taxon>
        <taxon>Persicobacter</taxon>
    </lineage>
</organism>